<dbReference type="RefSeq" id="WP_146106189.1">
    <property type="nucleotide sequence ID" value="NZ_MQVX01000001.1"/>
</dbReference>
<evidence type="ECO:0000313" key="4">
    <source>
        <dbReference type="Proteomes" id="UP000239366"/>
    </source>
</evidence>
<evidence type="ECO:0000256" key="1">
    <source>
        <dbReference type="SAM" id="Phobius"/>
    </source>
</evidence>
<protein>
    <recommendedName>
        <fullName evidence="2">Right handed beta helix domain-containing protein</fullName>
    </recommendedName>
</protein>
<keyword evidence="4" id="KW-1185">Reference proteome</keyword>
<organism evidence="3 4">
    <name type="scientific">Aureicoccus marinus</name>
    <dbReference type="NCBI Taxonomy" id="754435"/>
    <lineage>
        <taxon>Bacteria</taxon>
        <taxon>Pseudomonadati</taxon>
        <taxon>Bacteroidota</taxon>
        <taxon>Flavobacteriia</taxon>
        <taxon>Flavobacteriales</taxon>
        <taxon>Flavobacteriaceae</taxon>
        <taxon>Aureicoccus</taxon>
    </lineage>
</organism>
<keyword evidence="1" id="KW-1133">Transmembrane helix</keyword>
<evidence type="ECO:0000313" key="3">
    <source>
        <dbReference type="EMBL" id="PQJ14891.1"/>
    </source>
</evidence>
<evidence type="ECO:0000259" key="2">
    <source>
        <dbReference type="Pfam" id="PF13229"/>
    </source>
</evidence>
<name>A0A2S7T5P4_9FLAO</name>
<keyword evidence="1" id="KW-0472">Membrane</keyword>
<comment type="caution">
    <text evidence="3">The sequence shown here is derived from an EMBL/GenBank/DDBJ whole genome shotgun (WGS) entry which is preliminary data.</text>
</comment>
<accession>A0A2S7T5P4</accession>
<dbReference type="Gene3D" id="2.160.20.10">
    <property type="entry name" value="Single-stranded right-handed beta-helix, Pectin lyase-like"/>
    <property type="match status" value="1"/>
</dbReference>
<dbReference type="InterPro" id="IPR012334">
    <property type="entry name" value="Pectin_lyas_fold"/>
</dbReference>
<dbReference type="AlphaFoldDB" id="A0A2S7T5P4"/>
<feature type="transmembrane region" description="Helical" evidence="1">
    <location>
        <begin position="12"/>
        <end position="30"/>
    </location>
</feature>
<dbReference type="OrthoDB" id="1111178at2"/>
<gene>
    <name evidence="3" type="ORF">BST99_03300</name>
</gene>
<dbReference type="SUPFAM" id="SSF51126">
    <property type="entry name" value="Pectin lyase-like"/>
    <property type="match status" value="1"/>
</dbReference>
<dbReference type="Proteomes" id="UP000239366">
    <property type="component" value="Unassembled WGS sequence"/>
</dbReference>
<sequence>MNRIPPSHSRKPFWAATVVLLVVSTLLITSCREDFNFNPSTGQLAFSKDTLFLDTIFTGISSSTYNFKVYNTSDEDILIPSVRLAEGNSSSYRLNVDGLAGQSFEDIPLLAKDSLFVFVEVTQRLDGSQPDFLLTDQILFGDGISDQTVELVTLVRDAVFLYPERGEDGERELVPIGTDGQGNIIALEGFLLEDDELRFTADKPYVIYGYAAVPEDRDLVIDPGARLYFHKNSGIYVGPQGSLQVNGALSTDVELKENAVIFEGDRLEPEWEYQSGQWGGVWLSAESRPSQMNHLILRNASVGIFLEGGGTETTRLTLTNSQIHNSQNIGLLLRNSRAEIDNSIIGSAGIYSVYLNLGGHYQFRHCTLANYWTAGFRNTPALFIDNFIDLGTAGILTGDLEQANFINTIIDGNRSLEFLAAASPAASFEFSLDHCLLRFNDLSQTLVNDPLYDFTSINRYRSLFLNNPAEFTEPAFEDFRLLPESGARERARESISALLPLDLWGNTRTLPADLGALEYIPE</sequence>
<keyword evidence="1" id="KW-0812">Transmembrane</keyword>
<proteinExistence type="predicted"/>
<dbReference type="PROSITE" id="PS51257">
    <property type="entry name" value="PROKAR_LIPOPROTEIN"/>
    <property type="match status" value="1"/>
</dbReference>
<reference evidence="4" key="1">
    <citation type="submission" date="2016-11" db="EMBL/GenBank/DDBJ databases">
        <title>Trade-off between light-utilization and light-protection in marine flavobacteria.</title>
        <authorList>
            <person name="Kumagai Y."/>
            <person name="Yoshizawa S."/>
            <person name="Kogure K."/>
        </authorList>
    </citation>
    <scope>NUCLEOTIDE SEQUENCE [LARGE SCALE GENOMIC DNA]</scope>
    <source>
        <strain evidence="4">SG-18</strain>
    </source>
</reference>
<feature type="domain" description="Right handed beta helix" evidence="2">
    <location>
        <begin position="303"/>
        <end position="414"/>
    </location>
</feature>
<dbReference type="EMBL" id="MQVX01000001">
    <property type="protein sequence ID" value="PQJ14891.1"/>
    <property type="molecule type" value="Genomic_DNA"/>
</dbReference>
<dbReference type="InterPro" id="IPR039448">
    <property type="entry name" value="Beta_helix"/>
</dbReference>
<dbReference type="InterPro" id="IPR011050">
    <property type="entry name" value="Pectin_lyase_fold/virulence"/>
</dbReference>
<dbReference type="Pfam" id="PF13229">
    <property type="entry name" value="Beta_helix"/>
    <property type="match status" value="1"/>
</dbReference>